<dbReference type="Gene3D" id="3.30.70.580">
    <property type="entry name" value="Pseudouridine synthase I, catalytic domain, N-terminal subdomain"/>
    <property type="match status" value="1"/>
</dbReference>
<dbReference type="PROSITE" id="PS01149">
    <property type="entry name" value="PSI_RSU"/>
    <property type="match status" value="1"/>
</dbReference>
<comment type="similarity">
    <text evidence="1">Belongs to the pseudouridine synthase RsuA family.</text>
</comment>
<protein>
    <submittedName>
        <fullName evidence="3">Uncharacterized protein</fullName>
    </submittedName>
</protein>
<dbReference type="AlphaFoldDB" id="A0A7R8WYM7"/>
<dbReference type="OrthoDB" id="10055830at2759"/>
<dbReference type="InterPro" id="IPR020094">
    <property type="entry name" value="TruA/RsuA/RluB/E/F_N"/>
</dbReference>
<accession>A0A7R8WYM7</accession>
<name>A0A7R8WYM7_9CRUS</name>
<dbReference type="EMBL" id="OB690260">
    <property type="protein sequence ID" value="CAD7237641.1"/>
    <property type="molecule type" value="Genomic_DNA"/>
</dbReference>
<dbReference type="GO" id="GO:0009982">
    <property type="term" value="F:pseudouridine synthase activity"/>
    <property type="evidence" value="ECO:0007669"/>
    <property type="project" value="InterPro"/>
</dbReference>
<gene>
    <name evidence="3" type="ORF">CTOB1V02_LOCUS15456</name>
</gene>
<dbReference type="CDD" id="cd02870">
    <property type="entry name" value="PseudoU_synth_RsuA_like"/>
    <property type="match status" value="1"/>
</dbReference>
<dbReference type="GO" id="GO:0003723">
    <property type="term" value="F:RNA binding"/>
    <property type="evidence" value="ECO:0007669"/>
    <property type="project" value="InterPro"/>
</dbReference>
<dbReference type="InterPro" id="IPR042092">
    <property type="entry name" value="PsdUridine_s_RsuA/RluB/E/F_cat"/>
</dbReference>
<dbReference type="InterPro" id="IPR018496">
    <property type="entry name" value="PsdUridine_synth_RsuA/RluB_CS"/>
</dbReference>
<keyword evidence="2" id="KW-0413">Isomerase</keyword>
<sequence length="152" mass="17307">MGLKIDPKKQRIVCDNRIVEPPERLEYYLLNKPKGYVTTAHDPQGRPVVTSLVRESRTRLFPVGRLDLDTEGALLLTNDGELAQAIQHPSHQVQKTYETMISGHLLKKNSTRLEQGIILEGKVTAPCTVSIIKHWPQKTFVRITIHEGRKHQ</sequence>
<evidence type="ECO:0000313" key="3">
    <source>
        <dbReference type="EMBL" id="CAD7237641.1"/>
    </source>
</evidence>
<dbReference type="InterPro" id="IPR050343">
    <property type="entry name" value="RsuA_PseudoU_synthase"/>
</dbReference>
<dbReference type="SUPFAM" id="SSF55120">
    <property type="entry name" value="Pseudouridine synthase"/>
    <property type="match status" value="1"/>
</dbReference>
<feature type="non-terminal residue" evidence="3">
    <location>
        <position position="152"/>
    </location>
</feature>
<proteinExistence type="inferred from homology"/>
<reference evidence="3" key="1">
    <citation type="submission" date="2020-11" db="EMBL/GenBank/DDBJ databases">
        <authorList>
            <person name="Tran Van P."/>
        </authorList>
    </citation>
    <scope>NUCLEOTIDE SEQUENCE</scope>
</reference>
<evidence type="ECO:0000256" key="1">
    <source>
        <dbReference type="ARBA" id="ARBA00008348"/>
    </source>
</evidence>
<dbReference type="Pfam" id="PF00849">
    <property type="entry name" value="PseudoU_synth_2"/>
    <property type="match status" value="1"/>
</dbReference>
<dbReference type="NCBIfam" id="TIGR00093">
    <property type="entry name" value="pseudouridine synthase"/>
    <property type="match status" value="1"/>
</dbReference>
<dbReference type="InterPro" id="IPR006145">
    <property type="entry name" value="PsdUridine_synth_RsuA/RluA"/>
</dbReference>
<dbReference type="GO" id="GO:0006364">
    <property type="term" value="P:rRNA processing"/>
    <property type="evidence" value="ECO:0007669"/>
    <property type="project" value="UniProtKB-ARBA"/>
</dbReference>
<dbReference type="InterPro" id="IPR020103">
    <property type="entry name" value="PsdUridine_synth_cat_dom_sf"/>
</dbReference>
<dbReference type="PANTHER" id="PTHR47683:SF2">
    <property type="entry name" value="RNA-BINDING S4 DOMAIN-CONTAINING PROTEIN"/>
    <property type="match status" value="1"/>
</dbReference>
<organism evidence="3">
    <name type="scientific">Cyprideis torosa</name>
    <dbReference type="NCBI Taxonomy" id="163714"/>
    <lineage>
        <taxon>Eukaryota</taxon>
        <taxon>Metazoa</taxon>
        <taxon>Ecdysozoa</taxon>
        <taxon>Arthropoda</taxon>
        <taxon>Crustacea</taxon>
        <taxon>Oligostraca</taxon>
        <taxon>Ostracoda</taxon>
        <taxon>Podocopa</taxon>
        <taxon>Podocopida</taxon>
        <taxon>Cytherocopina</taxon>
        <taxon>Cytheroidea</taxon>
        <taxon>Cytherideidae</taxon>
        <taxon>Cyprideis</taxon>
    </lineage>
</organism>
<dbReference type="InterPro" id="IPR000748">
    <property type="entry name" value="PsdUridine_synth_RsuA/RluB/E/F"/>
</dbReference>
<dbReference type="Gene3D" id="3.30.70.1560">
    <property type="entry name" value="Alpha-L RNA-binding motif"/>
    <property type="match status" value="1"/>
</dbReference>
<dbReference type="PANTHER" id="PTHR47683">
    <property type="entry name" value="PSEUDOURIDINE SYNTHASE FAMILY PROTEIN-RELATED"/>
    <property type="match status" value="1"/>
</dbReference>
<evidence type="ECO:0000256" key="2">
    <source>
        <dbReference type="ARBA" id="ARBA00023235"/>
    </source>
</evidence>
<dbReference type="GO" id="GO:0001522">
    <property type="term" value="P:pseudouridine synthesis"/>
    <property type="evidence" value="ECO:0007669"/>
    <property type="project" value="InterPro"/>
</dbReference>